<dbReference type="InterPro" id="IPR008906">
    <property type="entry name" value="HATC_C_dom"/>
</dbReference>
<accession>H3ALC1</accession>
<dbReference type="GeneTree" id="ENSGT00940000164322"/>
<dbReference type="InParanoid" id="H3ALC1"/>
<dbReference type="PANTHER" id="PTHR37162:SF1">
    <property type="entry name" value="BED-TYPE DOMAIN-CONTAINING PROTEIN"/>
    <property type="match status" value="1"/>
</dbReference>
<protein>
    <recommendedName>
        <fullName evidence="1">HAT C-terminal dimerisation domain-containing protein</fullName>
    </recommendedName>
</protein>
<dbReference type="Pfam" id="PF05699">
    <property type="entry name" value="Dimer_Tnp_hAT"/>
    <property type="match status" value="1"/>
</dbReference>
<dbReference type="Ensembl" id="ENSLACT00000010521.1">
    <property type="protein sequence ID" value="ENSLACP00000010442.1"/>
    <property type="gene ID" value="ENSLACG00000009200.1"/>
</dbReference>
<reference evidence="2" key="3">
    <citation type="submission" date="2025-09" db="UniProtKB">
        <authorList>
            <consortium name="Ensembl"/>
        </authorList>
    </citation>
    <scope>IDENTIFICATION</scope>
</reference>
<dbReference type="PANTHER" id="PTHR37162">
    <property type="entry name" value="HAT FAMILY DIMERISATION DOMAINCONTAINING PROTEIN-RELATED"/>
    <property type="match status" value="1"/>
</dbReference>
<evidence type="ECO:0000313" key="3">
    <source>
        <dbReference type="Proteomes" id="UP000008672"/>
    </source>
</evidence>
<dbReference type="SUPFAM" id="SSF53098">
    <property type="entry name" value="Ribonuclease H-like"/>
    <property type="match status" value="1"/>
</dbReference>
<reference evidence="3" key="1">
    <citation type="submission" date="2011-08" db="EMBL/GenBank/DDBJ databases">
        <title>The draft genome of Latimeria chalumnae.</title>
        <authorList>
            <person name="Di Palma F."/>
            <person name="Alfoldi J."/>
            <person name="Johnson J."/>
            <person name="Berlin A."/>
            <person name="Gnerre S."/>
            <person name="Jaffe D."/>
            <person name="MacCallum I."/>
            <person name="Young S."/>
            <person name="Walker B.J."/>
            <person name="Lander E."/>
            <person name="Lindblad-Toh K."/>
        </authorList>
    </citation>
    <scope>NUCLEOTIDE SEQUENCE [LARGE SCALE GENOMIC DNA]</scope>
    <source>
        <strain evidence="3">Wild caught</strain>
    </source>
</reference>
<feature type="domain" description="HAT C-terminal dimerisation" evidence="1">
    <location>
        <begin position="540"/>
        <end position="592"/>
    </location>
</feature>
<sequence>WVQHSDRGNTFAYCTVCNKHFSVSHSGHDDVHKNGEGKCHMELYKTRHNNKTVKSFFSGSKCTTELDNNVIRAETMFSHFIAEHNLPFTVVDHFSRLAKKMFPDSEIARNYACGRGKVTQIIKKALDPIQHLRVVEHCQNHMFFLLIDESNDQSSDKGLVMLVRVTNENRVVTRFLDMPIVNIGTGKNIFDAIDKCFSKNNIPWSNVLVFTSDNCSVMVGKGKNSMLAHIKKVQPAVLDMGCISHLANLCVQHAVKTLPIKVDDLLIDIFYHFQHSAKKELKEFEEFTDTEPHKILKHATTHWLSLEKCVKRTLLQWSALQSYFNSHPDVEKPGRVRKISELLNRDDVHLYFHFLAFILGPMNEFNTVFQEDECTIGSLVPEMNWLLCKFLAKFVKMEVVKQHAEDLTQVPYKDGISQNDNVFLAIGTSTKLKKTLFEAIRTFYVAVVDKMIDKFPFHDNLLSDMAILNPNCDMQVDKLMNLSTRFNLVDRQLQHQLTEEATDYILTPKSELSGFKSGDRVDTYWLAVARMKTGSGRLQFELLGKVMKALLSIPSSNADSERVFSMVRKIHTEFRSEMGNDTLCVLLSTKINLDRQCFSVKITSEYL</sequence>
<keyword evidence="3" id="KW-1185">Reference proteome</keyword>
<evidence type="ECO:0000313" key="2">
    <source>
        <dbReference type="Ensembl" id="ENSLACP00000010442.1"/>
    </source>
</evidence>
<evidence type="ECO:0000259" key="1">
    <source>
        <dbReference type="Pfam" id="PF05699"/>
    </source>
</evidence>
<dbReference type="EMBL" id="AFYH01096567">
    <property type="status" value="NOT_ANNOTATED_CDS"/>
    <property type="molecule type" value="Genomic_DNA"/>
</dbReference>
<dbReference type="InterPro" id="IPR012337">
    <property type="entry name" value="RNaseH-like_sf"/>
</dbReference>
<dbReference type="Proteomes" id="UP000008672">
    <property type="component" value="Unassembled WGS sequence"/>
</dbReference>
<dbReference type="OMA" id="CISHLAN"/>
<name>H3ALC1_LATCH</name>
<organism evidence="2 3">
    <name type="scientific">Latimeria chalumnae</name>
    <name type="common">Coelacanth</name>
    <dbReference type="NCBI Taxonomy" id="7897"/>
    <lineage>
        <taxon>Eukaryota</taxon>
        <taxon>Metazoa</taxon>
        <taxon>Chordata</taxon>
        <taxon>Craniata</taxon>
        <taxon>Vertebrata</taxon>
        <taxon>Euteleostomi</taxon>
        <taxon>Coelacanthiformes</taxon>
        <taxon>Coelacanthidae</taxon>
        <taxon>Latimeria</taxon>
    </lineage>
</organism>
<reference evidence="2" key="2">
    <citation type="submission" date="2025-08" db="UniProtKB">
        <authorList>
            <consortium name="Ensembl"/>
        </authorList>
    </citation>
    <scope>IDENTIFICATION</scope>
</reference>
<dbReference type="AlphaFoldDB" id="H3ALC1"/>
<proteinExistence type="predicted"/>
<dbReference type="GO" id="GO:0046983">
    <property type="term" value="F:protein dimerization activity"/>
    <property type="evidence" value="ECO:0007669"/>
    <property type="project" value="InterPro"/>
</dbReference>
<dbReference type="HOGENOM" id="CLU_013265_2_0_1"/>